<dbReference type="Proteomes" id="UP000194873">
    <property type="component" value="Unassembled WGS sequence"/>
</dbReference>
<feature type="domain" description="IPT/TIG" evidence="2">
    <location>
        <begin position="126"/>
        <end position="214"/>
    </location>
</feature>
<dbReference type="PANTHER" id="PTHR46769:SF2">
    <property type="entry name" value="FIBROCYSTIN-L ISOFORM 2 PRECURSOR-RELATED"/>
    <property type="match status" value="1"/>
</dbReference>
<dbReference type="PANTHER" id="PTHR46769">
    <property type="entry name" value="POLYCYSTIC KIDNEY AND HEPATIC DISEASE 1 (AUTOSOMAL RECESSIVE)-LIKE 1"/>
    <property type="match status" value="1"/>
</dbReference>
<reference evidence="3 4" key="1">
    <citation type="submission" date="2017-01" db="EMBL/GenBank/DDBJ databases">
        <title>A new Hymenobacter.</title>
        <authorList>
            <person name="Liang Y."/>
            <person name="Feng F."/>
        </authorList>
    </citation>
    <scope>NUCLEOTIDE SEQUENCE [LARGE SCALE GENOMIC DNA]</scope>
    <source>
        <strain evidence="3">MIMBbqt21</strain>
    </source>
</reference>
<name>A0A243W830_9BACT</name>
<dbReference type="SUPFAM" id="SSF81296">
    <property type="entry name" value="E set domains"/>
    <property type="match status" value="2"/>
</dbReference>
<dbReference type="InterPro" id="IPR014756">
    <property type="entry name" value="Ig_E-set"/>
</dbReference>
<keyword evidence="4" id="KW-1185">Reference proteome</keyword>
<dbReference type="InterPro" id="IPR002909">
    <property type="entry name" value="IPT_dom"/>
</dbReference>
<dbReference type="InterPro" id="IPR052387">
    <property type="entry name" value="Fibrocystin"/>
</dbReference>
<dbReference type="Gene3D" id="2.60.40.10">
    <property type="entry name" value="Immunoglobulins"/>
    <property type="match status" value="2"/>
</dbReference>
<evidence type="ECO:0000313" key="4">
    <source>
        <dbReference type="Proteomes" id="UP000194873"/>
    </source>
</evidence>
<accession>A0A243W830</accession>
<dbReference type="InterPro" id="IPR013783">
    <property type="entry name" value="Ig-like_fold"/>
</dbReference>
<feature type="domain" description="IPT/TIG" evidence="2">
    <location>
        <begin position="32"/>
        <end position="110"/>
    </location>
</feature>
<protein>
    <recommendedName>
        <fullName evidence="2">IPT/TIG domain-containing protein</fullName>
    </recommendedName>
</protein>
<dbReference type="RefSeq" id="WP_086596938.1">
    <property type="nucleotide sequence ID" value="NZ_MTSE01000027.1"/>
</dbReference>
<gene>
    <name evidence="3" type="ORF">BXP70_25440</name>
</gene>
<organism evidence="3 4">
    <name type="scientific">Hymenobacter crusticola</name>
    <dbReference type="NCBI Taxonomy" id="1770526"/>
    <lineage>
        <taxon>Bacteria</taxon>
        <taxon>Pseudomonadati</taxon>
        <taxon>Bacteroidota</taxon>
        <taxon>Cytophagia</taxon>
        <taxon>Cytophagales</taxon>
        <taxon>Hymenobacteraceae</taxon>
        <taxon>Hymenobacter</taxon>
    </lineage>
</organism>
<dbReference type="EMBL" id="MTSE01000027">
    <property type="protein sequence ID" value="OUJ70019.1"/>
    <property type="molecule type" value="Genomic_DNA"/>
</dbReference>
<dbReference type="Pfam" id="PF01833">
    <property type="entry name" value="TIG"/>
    <property type="match status" value="2"/>
</dbReference>
<evidence type="ECO:0000313" key="3">
    <source>
        <dbReference type="EMBL" id="OUJ70019.1"/>
    </source>
</evidence>
<sequence length="224" mass="23634">MNNTFAIGSLLLLVFFATSCESENEAPRLLQVTSITPGTTLLGGSSLNTAMIGDTLTIRGEGFSSVAADNQVTVQGIATPVLTASATQLQATVPTGVPYSYVQVIVRREGYPPAEKQISIRSTPSPVITGIRPTQGRVGSLVTIYGHHLLETVEANQVAFADANGQAAAVFVRPFTPLWAMADSLQIRVPAQAGTGRIALYVRPAQNVANTYFSITTPVFTVVP</sequence>
<evidence type="ECO:0000256" key="1">
    <source>
        <dbReference type="ARBA" id="ARBA00022729"/>
    </source>
</evidence>
<proteinExistence type="predicted"/>
<comment type="caution">
    <text evidence="3">The sequence shown here is derived from an EMBL/GenBank/DDBJ whole genome shotgun (WGS) entry which is preliminary data.</text>
</comment>
<keyword evidence="1" id="KW-0732">Signal</keyword>
<evidence type="ECO:0000259" key="2">
    <source>
        <dbReference type="Pfam" id="PF01833"/>
    </source>
</evidence>
<dbReference type="OrthoDB" id="1036877at2"/>
<dbReference type="AlphaFoldDB" id="A0A243W830"/>